<evidence type="ECO:0000256" key="1">
    <source>
        <dbReference type="SAM" id="Phobius"/>
    </source>
</evidence>
<reference evidence="2" key="1">
    <citation type="submission" date="2014-05" db="EMBL/GenBank/DDBJ databases">
        <authorList>
            <person name="Chronopoulou M."/>
        </authorList>
    </citation>
    <scope>NUCLEOTIDE SEQUENCE</scope>
    <source>
        <tissue evidence="2">Whole organism</tissue>
    </source>
</reference>
<feature type="transmembrane region" description="Helical" evidence="1">
    <location>
        <begin position="94"/>
        <end position="118"/>
    </location>
</feature>
<keyword evidence="1" id="KW-0812">Transmembrane</keyword>
<feature type="non-terminal residue" evidence="2">
    <location>
        <position position="1"/>
    </location>
</feature>
<evidence type="ECO:0000313" key="2">
    <source>
        <dbReference type="EMBL" id="CDW33269.1"/>
    </source>
</evidence>
<keyword evidence="1" id="KW-1133">Transmembrane helix</keyword>
<sequence>LIKIQKHNSSSPIHKNLSDSLIKNTNIYVYYIKMKLFSTKLEADLKVYVSLYMLMFCISWLLIVPMLIHVHSNDECWLFITPRMEYGPNAVCHLIGYGSLVMGIINLALLVGFISQLYKFKKRKKQPRHMRSKDFIEKVVMFFSHLIKVHIVGNVLILVIVAVITIGFATTCQHLLREVRFFVQKRFDITQYGYQDRQDKVERFEDESSYRKYTNGQRNDYGSEYNMQHISCRRVLMDPINHLKIKRNQDSSQRIVYGVYDGSDEYTDRGSLGSNTYRGNTTLEMSIAGMLSIFFFP</sequence>
<name>A0A0K2U4N4_LEPSM</name>
<feature type="transmembrane region" description="Helical" evidence="1">
    <location>
        <begin position="47"/>
        <end position="68"/>
    </location>
</feature>
<proteinExistence type="predicted"/>
<feature type="transmembrane region" description="Helical" evidence="1">
    <location>
        <begin position="139"/>
        <end position="169"/>
    </location>
</feature>
<dbReference type="EMBL" id="HACA01015908">
    <property type="protein sequence ID" value="CDW33269.1"/>
    <property type="molecule type" value="Transcribed_RNA"/>
</dbReference>
<dbReference type="AlphaFoldDB" id="A0A0K2U4N4"/>
<organism evidence="2">
    <name type="scientific">Lepeophtheirus salmonis</name>
    <name type="common">Salmon louse</name>
    <name type="synonym">Caligus salmonis</name>
    <dbReference type="NCBI Taxonomy" id="72036"/>
    <lineage>
        <taxon>Eukaryota</taxon>
        <taxon>Metazoa</taxon>
        <taxon>Ecdysozoa</taxon>
        <taxon>Arthropoda</taxon>
        <taxon>Crustacea</taxon>
        <taxon>Multicrustacea</taxon>
        <taxon>Hexanauplia</taxon>
        <taxon>Copepoda</taxon>
        <taxon>Siphonostomatoida</taxon>
        <taxon>Caligidae</taxon>
        <taxon>Lepeophtheirus</taxon>
    </lineage>
</organism>
<protein>
    <submittedName>
        <fullName evidence="2">Uncharacterized protein</fullName>
    </submittedName>
</protein>
<keyword evidence="1" id="KW-0472">Membrane</keyword>
<accession>A0A0K2U4N4</accession>